<reference evidence="2" key="1">
    <citation type="submission" date="2020-12" db="EMBL/GenBank/DDBJ databases">
        <title>Vagococcus allomyrinae sp. nov. and Enterococcus lavae sp. nov., isolated from the larvae of Allomyrina dichotoma.</title>
        <authorList>
            <person name="Lee S.D."/>
        </authorList>
    </citation>
    <scope>NUCLEOTIDE SEQUENCE</scope>
    <source>
        <strain evidence="2">BWB3-3</strain>
    </source>
</reference>
<dbReference type="Proteomes" id="UP000674938">
    <property type="component" value="Unassembled WGS sequence"/>
</dbReference>
<accession>A0A940P6N4</accession>
<sequence length="683" mass="75578">HADSVNEEYVFSMTGSNATGSILELYDASKKHIASARQLQGYTSTFTKKLEPGTYYVKAAGYYSTKTGSYSLRVTNVTTKWEPTMSLAPNSTAKGTFNKDELQKTYRIYLPNLPDSIIYRQYELQLISNLSATATLLDSQQQPIQTIQHQVQALAATFKSQLEPGYYYVKLTGAGDFSINLNELNVSNDNNRDFKDGPLLTQGNKLKSEIDFGVSGQYIDEDYIKVGISGFDGQKYTISLDGEIAVIGQLFDVKKQVISNEFSSSLTTELLPGLYYVKIKGKNANKHGDYSIALSSEDDFTKARSLSFNEPIEGDLSSESGIDYYKIQTSQLSQLDFYLANSSSIKLDVFDSQYKKVMNRSWGSTNHKSTGVFPDGTYYVKISGVRDTHYKLQIDQQMNREQKIEIRQLGFNIAVNLNGEFNQELTDLYLKMFPNANVLSRGVITNIKDFMSGLAKEWGLNQGLYAVVDHLFGTDYEDYIQDPTGKTRYFVYGQYAGDIASIATSIHELIGASMIATGGQLLGVAATPFTAGASVMVVPVAATGVATIVGTHGSVALVSATERLGKGHSWDPSFNKPISNSLKKLIDKVPSEFKVNGKCDKFADALEKLLKENGVEYKRLKVKTNEGLQIYSDKAGMSIGDNGFHDAIQIGDNVYDNMTPEGMNFSDWKTDLGIDMFDGIWLE</sequence>
<evidence type="ECO:0000313" key="2">
    <source>
        <dbReference type="EMBL" id="MBP1042397.1"/>
    </source>
</evidence>
<comment type="caution">
    <text evidence="2">The sequence shown here is derived from an EMBL/GenBank/DDBJ whole genome shotgun (WGS) entry which is preliminary data.</text>
</comment>
<feature type="non-terminal residue" evidence="2">
    <location>
        <position position="1"/>
    </location>
</feature>
<feature type="domain" description="Tox-PL-2" evidence="1">
    <location>
        <begin position="586"/>
        <end position="672"/>
    </location>
</feature>
<name>A0A940P6N4_9ENTE</name>
<proteinExistence type="predicted"/>
<gene>
    <name evidence="2" type="ORF">I6N95_15360</name>
</gene>
<dbReference type="RefSeq" id="WP_209529545.1">
    <property type="nucleotide sequence ID" value="NZ_JAEEGA010000010.1"/>
</dbReference>
<organism evidence="2 3">
    <name type="scientific">Vagococcus allomyrinae</name>
    <dbReference type="NCBI Taxonomy" id="2794353"/>
    <lineage>
        <taxon>Bacteria</taxon>
        <taxon>Bacillati</taxon>
        <taxon>Bacillota</taxon>
        <taxon>Bacilli</taxon>
        <taxon>Lactobacillales</taxon>
        <taxon>Enterococcaceae</taxon>
        <taxon>Vagococcus</taxon>
    </lineage>
</organism>
<dbReference type="InterPro" id="IPR028910">
    <property type="entry name" value="Tox-PL-2_dom"/>
</dbReference>
<keyword evidence="3" id="KW-1185">Reference proteome</keyword>
<evidence type="ECO:0000259" key="1">
    <source>
        <dbReference type="Pfam" id="PF15643"/>
    </source>
</evidence>
<dbReference type="SUPFAM" id="SSF89260">
    <property type="entry name" value="Collagen-binding domain"/>
    <property type="match status" value="1"/>
</dbReference>
<dbReference type="AlphaFoldDB" id="A0A940P6N4"/>
<evidence type="ECO:0000313" key="3">
    <source>
        <dbReference type="Proteomes" id="UP000674938"/>
    </source>
</evidence>
<dbReference type="Gene3D" id="2.60.120.380">
    <property type="match status" value="2"/>
</dbReference>
<dbReference type="Pfam" id="PF15643">
    <property type="entry name" value="Tox-PL-2"/>
    <property type="match status" value="1"/>
</dbReference>
<dbReference type="EMBL" id="JAEEGA010000010">
    <property type="protein sequence ID" value="MBP1042397.1"/>
    <property type="molecule type" value="Genomic_DNA"/>
</dbReference>
<protein>
    <recommendedName>
        <fullName evidence="1">Tox-PL-2 domain-containing protein</fullName>
    </recommendedName>
</protein>